<evidence type="ECO:0000313" key="1">
    <source>
        <dbReference type="EMBL" id="AHY45076.1"/>
    </source>
</evidence>
<sequence>MIRLITAVLLTAITFHLFALDRHVSQSVVTVQHQSQEIDERLSKQNERIDTLSNEIRSRLNVIEARQRATR</sequence>
<accession>A0A023WYS4</accession>
<gene>
    <name evidence="1" type="ORF">UIB01_07065</name>
</gene>
<protein>
    <submittedName>
        <fullName evidence="1">Uncharacterized protein</fullName>
    </submittedName>
</protein>
<evidence type="ECO:0000313" key="2">
    <source>
        <dbReference type="Proteomes" id="UP000025238"/>
    </source>
</evidence>
<reference evidence="1 2" key="1">
    <citation type="submission" date="2014-03" db="EMBL/GenBank/DDBJ databases">
        <title>Complete genome sequence of Pseudomonas stutzeri 19SMN4.</title>
        <authorList>
            <person name="Brunet-Galmes I."/>
            <person name="Nogales B."/>
            <person name="Busquets A."/>
            <person name="Pena A."/>
            <person name="Gomila M."/>
            <person name="Garcia-Valdes E."/>
            <person name="Lalucat J."/>
            <person name="Bennasar A."/>
            <person name="Bosch R."/>
        </authorList>
    </citation>
    <scope>NUCLEOTIDE SEQUENCE [LARGE SCALE GENOMIC DNA]</scope>
    <source>
        <strain evidence="1 2">19SMN4</strain>
    </source>
</reference>
<proteinExistence type="predicted"/>
<name>A0A023WYS4_STUST</name>
<dbReference type="EMBL" id="CP007509">
    <property type="protein sequence ID" value="AHY45076.1"/>
    <property type="molecule type" value="Genomic_DNA"/>
</dbReference>
<dbReference type="PATRIC" id="fig|316.97.peg.1424"/>
<dbReference type="Proteomes" id="UP000025238">
    <property type="component" value="Chromosome"/>
</dbReference>
<dbReference type="AlphaFoldDB" id="A0A023WYS4"/>
<organism evidence="1 2">
    <name type="scientific">Stutzerimonas stutzeri</name>
    <name type="common">Pseudomonas stutzeri</name>
    <dbReference type="NCBI Taxonomy" id="316"/>
    <lineage>
        <taxon>Bacteria</taxon>
        <taxon>Pseudomonadati</taxon>
        <taxon>Pseudomonadota</taxon>
        <taxon>Gammaproteobacteria</taxon>
        <taxon>Pseudomonadales</taxon>
        <taxon>Pseudomonadaceae</taxon>
        <taxon>Stutzerimonas</taxon>
    </lineage>
</organism>
<dbReference type="KEGG" id="pstu:UIB01_07065"/>